<feature type="signal peptide" evidence="1">
    <location>
        <begin position="1"/>
        <end position="18"/>
    </location>
</feature>
<dbReference type="Proteomes" id="UP001174997">
    <property type="component" value="Unassembled WGS sequence"/>
</dbReference>
<evidence type="ECO:0000256" key="1">
    <source>
        <dbReference type="SAM" id="SignalP"/>
    </source>
</evidence>
<organism evidence="2 3">
    <name type="scientific">Cercophora samala</name>
    <dbReference type="NCBI Taxonomy" id="330535"/>
    <lineage>
        <taxon>Eukaryota</taxon>
        <taxon>Fungi</taxon>
        <taxon>Dikarya</taxon>
        <taxon>Ascomycota</taxon>
        <taxon>Pezizomycotina</taxon>
        <taxon>Sordariomycetes</taxon>
        <taxon>Sordariomycetidae</taxon>
        <taxon>Sordariales</taxon>
        <taxon>Lasiosphaeriaceae</taxon>
        <taxon>Cercophora</taxon>
    </lineage>
</organism>
<keyword evidence="1" id="KW-0732">Signal</keyword>
<reference evidence="2" key="1">
    <citation type="submission" date="2023-06" db="EMBL/GenBank/DDBJ databases">
        <title>Genome-scale phylogeny and comparative genomics of the fungal order Sordariales.</title>
        <authorList>
            <consortium name="Lawrence Berkeley National Laboratory"/>
            <person name="Hensen N."/>
            <person name="Bonometti L."/>
            <person name="Westerberg I."/>
            <person name="Brannstrom I.O."/>
            <person name="Guillou S."/>
            <person name="Cros-Aarteil S."/>
            <person name="Calhoun S."/>
            <person name="Haridas S."/>
            <person name="Kuo A."/>
            <person name="Mondo S."/>
            <person name="Pangilinan J."/>
            <person name="Riley R."/>
            <person name="Labutti K."/>
            <person name="Andreopoulos B."/>
            <person name="Lipzen A."/>
            <person name="Chen C."/>
            <person name="Yanf M."/>
            <person name="Daum C."/>
            <person name="Ng V."/>
            <person name="Clum A."/>
            <person name="Steindorff A."/>
            <person name="Ohm R."/>
            <person name="Martin F."/>
            <person name="Silar P."/>
            <person name="Natvig D."/>
            <person name="Lalanne C."/>
            <person name="Gautier V."/>
            <person name="Ament-Velasquez S.L."/>
            <person name="Kruys A."/>
            <person name="Hutchinson M.I."/>
            <person name="Powell A.J."/>
            <person name="Barry K."/>
            <person name="Miller A.N."/>
            <person name="Grigoriev I.V."/>
            <person name="Debuchy R."/>
            <person name="Gladieux P."/>
            <person name="Thoren M.H."/>
            <person name="Johannesson H."/>
        </authorList>
    </citation>
    <scope>NUCLEOTIDE SEQUENCE</scope>
    <source>
        <strain evidence="2">CBS 307.81</strain>
    </source>
</reference>
<dbReference type="EMBL" id="JAULSY010000078">
    <property type="protein sequence ID" value="KAK0667033.1"/>
    <property type="molecule type" value="Genomic_DNA"/>
</dbReference>
<keyword evidence="3" id="KW-1185">Reference proteome</keyword>
<evidence type="ECO:0000313" key="2">
    <source>
        <dbReference type="EMBL" id="KAK0667033.1"/>
    </source>
</evidence>
<protein>
    <submittedName>
        <fullName evidence="2">Uncharacterized protein</fullName>
    </submittedName>
</protein>
<accession>A0AA40D8K7</accession>
<gene>
    <name evidence="2" type="ORF">QBC41DRAFT_324728</name>
</gene>
<dbReference type="AlphaFoldDB" id="A0AA40D8K7"/>
<proteinExistence type="predicted"/>
<sequence>MAPISLLTMALMPLLALAMPTAIPETESAVDVPGRVLVCTGEEYTGECQTVQFNIEYPGECLPIPEPFQFNIGSFKPDRGAICRLFAADRPQCSGTGLTILYYPGDGNLFRDVGGDIPGEKAAYWRCQTCTNCT</sequence>
<feature type="chain" id="PRO_5041200476" evidence="1">
    <location>
        <begin position="19"/>
        <end position="134"/>
    </location>
</feature>
<evidence type="ECO:0000313" key="3">
    <source>
        <dbReference type="Proteomes" id="UP001174997"/>
    </source>
</evidence>
<comment type="caution">
    <text evidence="2">The sequence shown here is derived from an EMBL/GenBank/DDBJ whole genome shotgun (WGS) entry which is preliminary data.</text>
</comment>
<name>A0AA40D8K7_9PEZI</name>